<gene>
    <name evidence="3" type="ORF">BDZ90DRAFT_232913</name>
</gene>
<dbReference type="InterPro" id="IPR012385">
    <property type="entry name" value="Prephenate_DH_fun"/>
</dbReference>
<dbReference type="GeneID" id="37028260"/>
<dbReference type="PANTHER" id="PTHR21363">
    <property type="entry name" value="PREPHENATE DEHYDROGENASE"/>
    <property type="match status" value="1"/>
</dbReference>
<dbReference type="InterPro" id="IPR008927">
    <property type="entry name" value="6-PGluconate_DH-like_C_sf"/>
</dbReference>
<feature type="domain" description="Prephenate/arogenate dehydrogenase" evidence="2">
    <location>
        <begin position="11"/>
        <end position="292"/>
    </location>
</feature>
<dbReference type="GO" id="GO:0008977">
    <property type="term" value="F:prephenate dehydrogenase (NAD+) activity"/>
    <property type="evidence" value="ECO:0007669"/>
    <property type="project" value="InterPro"/>
</dbReference>
<protein>
    <submittedName>
        <fullName evidence="3">Putative TYR1-prephenate dehydrogenase</fullName>
    </submittedName>
</protein>
<dbReference type="Gene3D" id="1.10.3660.10">
    <property type="entry name" value="6-phosphogluconate dehydrogenase C-terminal like domain"/>
    <property type="match status" value="2"/>
</dbReference>
<dbReference type="GO" id="GO:0006571">
    <property type="term" value="P:tyrosine biosynthetic process"/>
    <property type="evidence" value="ECO:0007669"/>
    <property type="project" value="InterPro"/>
</dbReference>
<name>A0A316USG0_9BASI</name>
<dbReference type="GO" id="GO:0004665">
    <property type="term" value="F:prephenate dehydrogenase (NADP+) activity"/>
    <property type="evidence" value="ECO:0007669"/>
    <property type="project" value="InterPro"/>
</dbReference>
<dbReference type="GO" id="GO:0070403">
    <property type="term" value="F:NAD+ binding"/>
    <property type="evidence" value="ECO:0007669"/>
    <property type="project" value="TreeGrafter"/>
</dbReference>
<dbReference type="PIRSF" id="PIRSF036510">
    <property type="entry name" value="PDH_fung"/>
    <property type="match status" value="1"/>
</dbReference>
<dbReference type="InterPro" id="IPR050812">
    <property type="entry name" value="Preph/Arog_dehydrog"/>
</dbReference>
<reference evidence="3 4" key="1">
    <citation type="journal article" date="2018" name="Mol. Biol. Evol.">
        <title>Broad Genomic Sampling Reveals a Smut Pathogenic Ancestry of the Fungal Clade Ustilaginomycotina.</title>
        <authorList>
            <person name="Kijpornyongpan T."/>
            <person name="Mondo S.J."/>
            <person name="Barry K."/>
            <person name="Sandor L."/>
            <person name="Lee J."/>
            <person name="Lipzen A."/>
            <person name="Pangilinan J."/>
            <person name="LaButti K."/>
            <person name="Hainaut M."/>
            <person name="Henrissat B."/>
            <person name="Grigoriev I.V."/>
            <person name="Spatafora J.W."/>
            <person name="Aime M.C."/>
        </authorList>
    </citation>
    <scope>NUCLEOTIDE SEQUENCE [LARGE SCALE GENOMIC DNA]</scope>
    <source>
        <strain evidence="3 4">MCA 5214</strain>
    </source>
</reference>
<dbReference type="EMBL" id="KZ819670">
    <property type="protein sequence ID" value="PWN26813.1"/>
    <property type="molecule type" value="Genomic_DNA"/>
</dbReference>
<dbReference type="RefSeq" id="XP_025361425.1">
    <property type="nucleotide sequence ID" value="XM_025506437.1"/>
</dbReference>
<dbReference type="InterPro" id="IPR003099">
    <property type="entry name" value="Prephen_DH"/>
</dbReference>
<proteinExistence type="predicted"/>
<dbReference type="PANTHER" id="PTHR21363:SF0">
    <property type="entry name" value="PREPHENATE DEHYDROGENASE [NADP(+)]"/>
    <property type="match status" value="1"/>
</dbReference>
<dbReference type="STRING" id="1569628.A0A316USG0"/>
<dbReference type="FunFam" id="3.40.50.720:FF:000339">
    <property type="entry name" value="Prephenate dehydrogenase [NADP(+)]"/>
    <property type="match status" value="1"/>
</dbReference>
<dbReference type="SUPFAM" id="SSF48179">
    <property type="entry name" value="6-phosphogluconate dehydrogenase C-terminal domain-like"/>
    <property type="match status" value="2"/>
</dbReference>
<dbReference type="InterPro" id="IPR036291">
    <property type="entry name" value="NAD(P)-bd_dom_sf"/>
</dbReference>
<accession>A0A316USG0</accession>
<dbReference type="PROSITE" id="PS51176">
    <property type="entry name" value="PDH_ADH"/>
    <property type="match status" value="1"/>
</dbReference>
<dbReference type="Gene3D" id="3.40.50.720">
    <property type="entry name" value="NAD(P)-binding Rossmann-like Domain"/>
    <property type="match status" value="1"/>
</dbReference>
<evidence type="ECO:0000259" key="2">
    <source>
        <dbReference type="PROSITE" id="PS51176"/>
    </source>
</evidence>
<dbReference type="Proteomes" id="UP000245884">
    <property type="component" value="Unassembled WGS sequence"/>
</dbReference>
<dbReference type="Pfam" id="PF03446">
    <property type="entry name" value="NAD_binding_2"/>
    <property type="match status" value="1"/>
</dbReference>
<keyword evidence="4" id="KW-1185">Reference proteome</keyword>
<dbReference type="OrthoDB" id="5399569at2759"/>
<evidence type="ECO:0000313" key="3">
    <source>
        <dbReference type="EMBL" id="PWN26813.1"/>
    </source>
</evidence>
<dbReference type="SUPFAM" id="SSF51735">
    <property type="entry name" value="NAD(P)-binding Rossmann-fold domains"/>
    <property type="match status" value="1"/>
</dbReference>
<dbReference type="InterPro" id="IPR006115">
    <property type="entry name" value="6PGDH_NADP-bd"/>
</dbReference>
<evidence type="ECO:0000313" key="4">
    <source>
        <dbReference type="Proteomes" id="UP000245884"/>
    </source>
</evidence>
<organism evidence="3 4">
    <name type="scientific">Jaminaea rosea</name>
    <dbReference type="NCBI Taxonomy" id="1569628"/>
    <lineage>
        <taxon>Eukaryota</taxon>
        <taxon>Fungi</taxon>
        <taxon>Dikarya</taxon>
        <taxon>Basidiomycota</taxon>
        <taxon>Ustilaginomycotina</taxon>
        <taxon>Exobasidiomycetes</taxon>
        <taxon>Microstromatales</taxon>
        <taxon>Microstromatales incertae sedis</taxon>
        <taxon>Jaminaea</taxon>
    </lineage>
</organism>
<sequence>MASMQQLQDEIEVGIIGMGDMGRLYATKLAAAGWRVNVCDRPENFETLRSDFKDTPSLNVFRDGHLVARRSDLIVYSVEAALIDKVVEQYGPSTKLGAIVSGQTSVKAPEHKAFEAHLPADTYIVSCHSLHGPKVDTQGQPLVLIQHRAPDEKLRLVEQVFSCFQSRYVYLSYQEHDVVTANTQAMTHAAFLAMGTAWRCSGDYPWETDRYPGGIETVKINIMIRILSAKWHIYAGLAILNPSARVQVTQYAKSASDLFKMMLLGEEEAMQRRVFEARRKVFGWADHEYEDGVAPNGEAASGVEVVAPPVAGPSSSSSMQPAAQRRTSRKPFLMSDTLLDRFHLAARKALGDGEEPSAPPPRPPNSHLSLLAIVDCWATLGIDPYAHLELAATPVFRMWIGVSEYLFRSPTRLRQAIKAGIEDTTFRSDDTEFVVAARGWAEAVQFGNFAHYEWRFKDTASFFQPRFDEANKVGTEMLKVLTA</sequence>
<keyword evidence="1" id="KW-0560">Oxidoreductase</keyword>
<evidence type="ECO:0000256" key="1">
    <source>
        <dbReference type="ARBA" id="ARBA00023002"/>
    </source>
</evidence>
<dbReference type="AlphaFoldDB" id="A0A316USG0"/>